<comment type="cofactor">
    <cofactor evidence="2">
        <name>Mn(2+)</name>
        <dbReference type="ChEBI" id="CHEBI:29035"/>
    </cofactor>
    <text evidence="2">The Mn(2+) ion enhances activity.</text>
</comment>
<feature type="binding site" evidence="2">
    <location>
        <position position="136"/>
    </location>
    <ligand>
        <name>Mn(2+)</name>
        <dbReference type="ChEBI" id="CHEBI:29035"/>
        <label>2</label>
    </ligand>
</feature>
<dbReference type="CDD" id="cd03886">
    <property type="entry name" value="M20_Acy1"/>
    <property type="match status" value="1"/>
</dbReference>
<feature type="binding site" evidence="2">
    <location>
        <position position="100"/>
    </location>
    <ligand>
        <name>Mn(2+)</name>
        <dbReference type="ChEBI" id="CHEBI:29035"/>
        <label>2</label>
    </ligand>
</feature>
<dbReference type="Pfam" id="PF01546">
    <property type="entry name" value="Peptidase_M20"/>
    <property type="match status" value="1"/>
</dbReference>
<dbReference type="Proteomes" id="UP001300871">
    <property type="component" value="Unassembled WGS sequence"/>
</dbReference>
<evidence type="ECO:0000313" key="5">
    <source>
        <dbReference type="Proteomes" id="UP001300871"/>
    </source>
</evidence>
<evidence type="ECO:0000259" key="3">
    <source>
        <dbReference type="Pfam" id="PF07687"/>
    </source>
</evidence>
<reference evidence="4" key="1">
    <citation type="submission" date="2023-01" db="EMBL/GenBank/DDBJ databases">
        <title>Human gut microbiome strain richness.</title>
        <authorList>
            <person name="Chen-Liaw A."/>
        </authorList>
    </citation>
    <scope>NUCLEOTIDE SEQUENCE</scope>
    <source>
        <strain evidence="4">B1_m1001713B170214d0_201011</strain>
    </source>
</reference>
<dbReference type="Gene3D" id="3.40.630.10">
    <property type="entry name" value="Zn peptidases"/>
    <property type="match status" value="1"/>
</dbReference>
<dbReference type="InterPro" id="IPR017439">
    <property type="entry name" value="Amidohydrolase"/>
</dbReference>
<feature type="domain" description="Peptidase M20 dimerisation" evidence="3">
    <location>
        <begin position="186"/>
        <end position="272"/>
    </location>
</feature>
<feature type="binding site" evidence="2">
    <location>
        <position position="102"/>
    </location>
    <ligand>
        <name>Mn(2+)</name>
        <dbReference type="ChEBI" id="CHEBI:29035"/>
        <label>2</label>
    </ligand>
</feature>
<dbReference type="PIRSF" id="PIRSF005962">
    <property type="entry name" value="Pept_M20D_amidohydro"/>
    <property type="match status" value="1"/>
</dbReference>
<dbReference type="NCBIfam" id="TIGR01891">
    <property type="entry name" value="amidohydrolases"/>
    <property type="match status" value="1"/>
</dbReference>
<sequence>MIQKLIEDHYNEAVKVRRELHRFPELGHQELRTTERIRQFLEAAGIEILEYPLKTGIVARICGKGQGETLAVREDIDALPMEECTGLRIASCRPGISHACGHDIHTAILLLTAKVLNELKEQFHGTLLLIFQPAEETCDGARGMLQAGVLKRHPADQIIGLHCSPSVPLGRVGIIAGENNASCDIVKITITGRGGHGAHPEDCVDPLMAAGFLLTQIQTLISREISPMKPAVLTFGQLTAGTAPNIIPDQAFLCGTLRTLDAKVRGQLLEAIPRMAGNCCRAMRAECRTVFENGMPPLVNDPRIAAQFAEAAEKSLGVGAAVRLTVPSMGSDDFSCLLEQCGRGGQFLIGTFNPSRPETGIGLHNSKNVFPDETIGYGAAVLCRYALDTLM</sequence>
<dbReference type="SUPFAM" id="SSF53187">
    <property type="entry name" value="Zn-dependent exopeptidases"/>
    <property type="match status" value="1"/>
</dbReference>
<dbReference type="InterPro" id="IPR002933">
    <property type="entry name" value="Peptidase_M20"/>
</dbReference>
<accession>A0AAW6AST7</accession>
<dbReference type="Gene3D" id="3.30.70.360">
    <property type="match status" value="1"/>
</dbReference>
<comment type="caution">
    <text evidence="4">The sequence shown here is derived from an EMBL/GenBank/DDBJ whole genome shotgun (WGS) entry which is preliminary data.</text>
</comment>
<evidence type="ECO:0000256" key="1">
    <source>
        <dbReference type="ARBA" id="ARBA00022801"/>
    </source>
</evidence>
<dbReference type="SUPFAM" id="SSF55031">
    <property type="entry name" value="Bacterial exopeptidase dimerisation domain"/>
    <property type="match status" value="1"/>
</dbReference>
<evidence type="ECO:0000313" key="4">
    <source>
        <dbReference type="EMBL" id="MDB1998822.1"/>
    </source>
</evidence>
<dbReference type="GO" id="GO:0019877">
    <property type="term" value="P:diaminopimelate biosynthetic process"/>
    <property type="evidence" value="ECO:0007669"/>
    <property type="project" value="UniProtKB-ARBA"/>
</dbReference>
<keyword evidence="2" id="KW-0464">Manganese</keyword>
<name>A0AAW6AST7_CLOSY</name>
<dbReference type="EMBL" id="JAQLGM010000002">
    <property type="protein sequence ID" value="MDB1998822.1"/>
    <property type="molecule type" value="Genomic_DNA"/>
</dbReference>
<dbReference type="PANTHER" id="PTHR11014">
    <property type="entry name" value="PEPTIDASE M20 FAMILY MEMBER"/>
    <property type="match status" value="1"/>
</dbReference>
<proteinExistence type="predicted"/>
<dbReference type="GO" id="GO:0046872">
    <property type="term" value="F:metal ion binding"/>
    <property type="evidence" value="ECO:0007669"/>
    <property type="project" value="UniProtKB-KW"/>
</dbReference>
<organism evidence="4 5">
    <name type="scientific">Clostridium symbiosum</name>
    <name type="common">Bacteroides symbiosus</name>
    <dbReference type="NCBI Taxonomy" id="1512"/>
    <lineage>
        <taxon>Bacteria</taxon>
        <taxon>Bacillati</taxon>
        <taxon>Bacillota</taxon>
        <taxon>Clostridia</taxon>
        <taxon>Lachnospirales</taxon>
        <taxon>Lachnospiraceae</taxon>
        <taxon>Otoolea</taxon>
    </lineage>
</organism>
<keyword evidence="2" id="KW-0479">Metal-binding</keyword>
<gene>
    <name evidence="4" type="ORF">PM006_01195</name>
</gene>
<keyword evidence="1" id="KW-0378">Hydrolase</keyword>
<dbReference type="Pfam" id="PF07687">
    <property type="entry name" value="M20_dimer"/>
    <property type="match status" value="1"/>
</dbReference>
<evidence type="ECO:0000256" key="2">
    <source>
        <dbReference type="PIRSR" id="PIRSR005962-1"/>
    </source>
</evidence>
<protein>
    <submittedName>
        <fullName evidence="4">M20 family metallopeptidase</fullName>
    </submittedName>
</protein>
<dbReference type="GO" id="GO:0050118">
    <property type="term" value="F:N-acetyldiaminopimelate deacetylase activity"/>
    <property type="evidence" value="ECO:0007669"/>
    <property type="project" value="UniProtKB-ARBA"/>
</dbReference>
<dbReference type="InterPro" id="IPR011650">
    <property type="entry name" value="Peptidase_M20_dimer"/>
</dbReference>
<feature type="binding site" evidence="2">
    <location>
        <position position="162"/>
    </location>
    <ligand>
        <name>Mn(2+)</name>
        <dbReference type="ChEBI" id="CHEBI:29035"/>
        <label>2</label>
    </ligand>
</feature>
<dbReference type="AlphaFoldDB" id="A0AAW6AST7"/>
<dbReference type="RefSeq" id="WP_003501245.1">
    <property type="nucleotide sequence ID" value="NZ_JADNHH010000007.1"/>
</dbReference>
<feature type="binding site" evidence="2">
    <location>
        <position position="364"/>
    </location>
    <ligand>
        <name>Mn(2+)</name>
        <dbReference type="ChEBI" id="CHEBI:29035"/>
        <label>2</label>
    </ligand>
</feature>
<dbReference type="FunFam" id="3.30.70.360:FF:000001">
    <property type="entry name" value="N-acetyldiaminopimelate deacetylase"/>
    <property type="match status" value="1"/>
</dbReference>
<dbReference type="InterPro" id="IPR036264">
    <property type="entry name" value="Bact_exopeptidase_dim_dom"/>
</dbReference>
<dbReference type="PANTHER" id="PTHR11014:SF63">
    <property type="entry name" value="METALLOPEPTIDASE, PUTATIVE (AFU_ORTHOLOGUE AFUA_6G09600)-RELATED"/>
    <property type="match status" value="1"/>
</dbReference>